<feature type="region of interest" description="Disordered" evidence="1">
    <location>
        <begin position="1"/>
        <end position="25"/>
    </location>
</feature>
<dbReference type="EMBL" id="JACEIK010007575">
    <property type="protein sequence ID" value="MCE3050432.1"/>
    <property type="molecule type" value="Genomic_DNA"/>
</dbReference>
<proteinExistence type="predicted"/>
<sequence>MEERMEGKRGTTAIGEGEGDEWEREEEGCRFGVVLGCFRRRGAEEERENMREGEEKERSQGAAGIEGGRGSMRMRLGLGA</sequence>
<organism evidence="2 3">
    <name type="scientific">Datura stramonium</name>
    <name type="common">Jimsonweed</name>
    <name type="synonym">Common thornapple</name>
    <dbReference type="NCBI Taxonomy" id="4076"/>
    <lineage>
        <taxon>Eukaryota</taxon>
        <taxon>Viridiplantae</taxon>
        <taxon>Streptophyta</taxon>
        <taxon>Embryophyta</taxon>
        <taxon>Tracheophyta</taxon>
        <taxon>Spermatophyta</taxon>
        <taxon>Magnoliopsida</taxon>
        <taxon>eudicotyledons</taxon>
        <taxon>Gunneridae</taxon>
        <taxon>Pentapetalae</taxon>
        <taxon>asterids</taxon>
        <taxon>lamiids</taxon>
        <taxon>Solanales</taxon>
        <taxon>Solanaceae</taxon>
        <taxon>Solanoideae</taxon>
        <taxon>Datureae</taxon>
        <taxon>Datura</taxon>
    </lineage>
</organism>
<gene>
    <name evidence="2" type="ORF">HAX54_047196</name>
</gene>
<feature type="compositionally biased region" description="Low complexity" evidence="1">
    <location>
        <begin position="71"/>
        <end position="80"/>
    </location>
</feature>
<evidence type="ECO:0000313" key="3">
    <source>
        <dbReference type="Proteomes" id="UP000823775"/>
    </source>
</evidence>
<comment type="caution">
    <text evidence="2">The sequence shown here is derived from an EMBL/GenBank/DDBJ whole genome shotgun (WGS) entry which is preliminary data.</text>
</comment>
<feature type="compositionally biased region" description="Basic and acidic residues" evidence="1">
    <location>
        <begin position="42"/>
        <end position="59"/>
    </location>
</feature>
<evidence type="ECO:0000256" key="1">
    <source>
        <dbReference type="SAM" id="MobiDB-lite"/>
    </source>
</evidence>
<name>A0ABS8WLQ9_DATST</name>
<reference evidence="2 3" key="1">
    <citation type="journal article" date="2021" name="BMC Genomics">
        <title>Datura genome reveals duplications of psychoactive alkaloid biosynthetic genes and high mutation rate following tissue culture.</title>
        <authorList>
            <person name="Rajewski A."/>
            <person name="Carter-House D."/>
            <person name="Stajich J."/>
            <person name="Litt A."/>
        </authorList>
    </citation>
    <scope>NUCLEOTIDE SEQUENCE [LARGE SCALE GENOMIC DNA]</scope>
    <source>
        <strain evidence="2">AR-01</strain>
    </source>
</reference>
<evidence type="ECO:0000313" key="2">
    <source>
        <dbReference type="EMBL" id="MCE3050432.1"/>
    </source>
</evidence>
<dbReference type="Proteomes" id="UP000823775">
    <property type="component" value="Unassembled WGS sequence"/>
</dbReference>
<feature type="region of interest" description="Disordered" evidence="1">
    <location>
        <begin position="42"/>
        <end position="80"/>
    </location>
</feature>
<accession>A0ABS8WLQ9</accession>
<protein>
    <submittedName>
        <fullName evidence="2">Uncharacterized protein</fullName>
    </submittedName>
</protein>
<keyword evidence="3" id="KW-1185">Reference proteome</keyword>